<protein>
    <submittedName>
        <fullName evidence="2">Uncharacterized protein</fullName>
    </submittedName>
</protein>
<comment type="caution">
    <text evidence="2">The sequence shown here is derived from an EMBL/GenBank/DDBJ whole genome shotgun (WGS) entry which is preliminary data.</text>
</comment>
<reference evidence="2 3" key="1">
    <citation type="submission" date="2022-03" db="EMBL/GenBank/DDBJ databases">
        <authorList>
            <person name="Macdonald S."/>
            <person name="Ahmed S."/>
            <person name="Newling K."/>
        </authorList>
    </citation>
    <scope>NUCLEOTIDE SEQUENCE [LARGE SCALE GENOMIC DNA]</scope>
</reference>
<evidence type="ECO:0000256" key="1">
    <source>
        <dbReference type="SAM" id="MobiDB-lite"/>
    </source>
</evidence>
<keyword evidence="3" id="KW-1185">Reference proteome</keyword>
<proteinExistence type="predicted"/>
<sequence length="81" mass="9102">MTRLLAELAEKDLNKLEESDVEEELDELNQLNRSDTIADFGRAEQDGPQRGGSKPEDKTGSAMTFQLILHKPKTHSFSPVF</sequence>
<feature type="region of interest" description="Disordered" evidence="1">
    <location>
        <begin position="17"/>
        <end position="64"/>
    </location>
</feature>
<dbReference type="EMBL" id="CAKOAT010480709">
    <property type="protein sequence ID" value="CAH8378642.1"/>
    <property type="molecule type" value="Genomic_DNA"/>
</dbReference>
<evidence type="ECO:0000313" key="3">
    <source>
        <dbReference type="Proteomes" id="UP001642260"/>
    </source>
</evidence>
<dbReference type="AlphaFoldDB" id="A0ABC8L9P8"/>
<accession>A0ABC8L9P8</accession>
<evidence type="ECO:0000313" key="2">
    <source>
        <dbReference type="EMBL" id="CAH8378642.1"/>
    </source>
</evidence>
<dbReference type="Proteomes" id="UP001642260">
    <property type="component" value="Unassembled WGS sequence"/>
</dbReference>
<organism evidence="2 3">
    <name type="scientific">Eruca vesicaria subsp. sativa</name>
    <name type="common">Garden rocket</name>
    <name type="synonym">Eruca sativa</name>
    <dbReference type="NCBI Taxonomy" id="29727"/>
    <lineage>
        <taxon>Eukaryota</taxon>
        <taxon>Viridiplantae</taxon>
        <taxon>Streptophyta</taxon>
        <taxon>Embryophyta</taxon>
        <taxon>Tracheophyta</taxon>
        <taxon>Spermatophyta</taxon>
        <taxon>Magnoliopsida</taxon>
        <taxon>eudicotyledons</taxon>
        <taxon>Gunneridae</taxon>
        <taxon>Pentapetalae</taxon>
        <taxon>rosids</taxon>
        <taxon>malvids</taxon>
        <taxon>Brassicales</taxon>
        <taxon>Brassicaceae</taxon>
        <taxon>Brassiceae</taxon>
        <taxon>Eruca</taxon>
    </lineage>
</organism>
<name>A0ABC8L9P8_ERUVS</name>
<feature type="compositionally biased region" description="Basic and acidic residues" evidence="1">
    <location>
        <begin position="41"/>
        <end position="59"/>
    </location>
</feature>
<gene>
    <name evidence="2" type="ORF">ERUC_LOCUS32741</name>
</gene>